<dbReference type="InterPro" id="IPR018060">
    <property type="entry name" value="HTH_AraC"/>
</dbReference>
<evidence type="ECO:0000259" key="5">
    <source>
        <dbReference type="PROSITE" id="PS01124"/>
    </source>
</evidence>
<dbReference type="GO" id="GO:0003700">
    <property type="term" value="F:DNA-binding transcription factor activity"/>
    <property type="evidence" value="ECO:0007669"/>
    <property type="project" value="InterPro"/>
</dbReference>
<feature type="transmembrane region" description="Helical" evidence="4">
    <location>
        <begin position="294"/>
        <end position="317"/>
    </location>
</feature>
<keyword evidence="1" id="KW-0805">Transcription regulation</keyword>
<dbReference type="PANTHER" id="PTHR43280">
    <property type="entry name" value="ARAC-FAMILY TRANSCRIPTIONAL REGULATOR"/>
    <property type="match status" value="1"/>
</dbReference>
<dbReference type="InterPro" id="IPR020449">
    <property type="entry name" value="Tscrpt_reg_AraC-type_HTH"/>
</dbReference>
<keyword evidence="7" id="KW-1185">Reference proteome</keyword>
<feature type="domain" description="HTH araC/xylS-type" evidence="5">
    <location>
        <begin position="679"/>
        <end position="777"/>
    </location>
</feature>
<dbReference type="SMART" id="SM00342">
    <property type="entry name" value="HTH_ARAC"/>
    <property type="match status" value="1"/>
</dbReference>
<evidence type="ECO:0000256" key="1">
    <source>
        <dbReference type="ARBA" id="ARBA00023015"/>
    </source>
</evidence>
<evidence type="ECO:0000256" key="2">
    <source>
        <dbReference type="ARBA" id="ARBA00023125"/>
    </source>
</evidence>
<proteinExistence type="predicted"/>
<dbReference type="PANTHER" id="PTHR43280:SF10">
    <property type="entry name" value="REGULATORY PROTEIN POCR"/>
    <property type="match status" value="1"/>
</dbReference>
<organism evidence="6 7">
    <name type="scientific">Paenibacillus silvestris</name>
    <dbReference type="NCBI Taxonomy" id="2606219"/>
    <lineage>
        <taxon>Bacteria</taxon>
        <taxon>Bacillati</taxon>
        <taxon>Bacillota</taxon>
        <taxon>Bacilli</taxon>
        <taxon>Bacillales</taxon>
        <taxon>Paenibacillaceae</taxon>
        <taxon>Paenibacillus</taxon>
    </lineage>
</organism>
<dbReference type="PROSITE" id="PS01124">
    <property type="entry name" value="HTH_ARAC_FAMILY_2"/>
    <property type="match status" value="1"/>
</dbReference>
<dbReference type="InterPro" id="IPR009057">
    <property type="entry name" value="Homeodomain-like_sf"/>
</dbReference>
<evidence type="ECO:0000256" key="4">
    <source>
        <dbReference type="SAM" id="Phobius"/>
    </source>
</evidence>
<evidence type="ECO:0000256" key="3">
    <source>
        <dbReference type="ARBA" id="ARBA00023163"/>
    </source>
</evidence>
<dbReference type="Pfam" id="PF17853">
    <property type="entry name" value="GGDEF_2"/>
    <property type="match status" value="1"/>
</dbReference>
<name>A0A6L8V7W2_9BACL</name>
<feature type="transmembrane region" description="Helical" evidence="4">
    <location>
        <begin position="21"/>
        <end position="43"/>
    </location>
</feature>
<dbReference type="EMBL" id="WTUZ01000022">
    <property type="protein sequence ID" value="MZQ85419.1"/>
    <property type="molecule type" value="Genomic_DNA"/>
</dbReference>
<dbReference type="InterPro" id="IPR018062">
    <property type="entry name" value="HTH_AraC-typ_CS"/>
</dbReference>
<keyword evidence="4" id="KW-1133">Transmembrane helix</keyword>
<dbReference type="PROSITE" id="PS00041">
    <property type="entry name" value="HTH_ARAC_FAMILY_1"/>
    <property type="match status" value="1"/>
</dbReference>
<keyword evidence="3" id="KW-0804">Transcription</keyword>
<keyword evidence="4" id="KW-0472">Membrane</keyword>
<dbReference type="Proteomes" id="UP000481087">
    <property type="component" value="Unassembled WGS sequence"/>
</dbReference>
<comment type="caution">
    <text evidence="6">The sequence shown here is derived from an EMBL/GenBank/DDBJ whole genome shotgun (WGS) entry which is preliminary data.</text>
</comment>
<evidence type="ECO:0000313" key="6">
    <source>
        <dbReference type="EMBL" id="MZQ85419.1"/>
    </source>
</evidence>
<sequence length="779" mass="89702">MGFNLTGRRVFSSRSALLHRMIMLTLAASILPTILVGISSYLFSTSTLQNEVNRAHVQLLENTSATIDRDLQNMQDSTLQMLFHPVFANEALQRGIKGNEFEFNLQVSQFFSTFQYNHKQILDISMYIKDNYLLSSSYGLFKIAPVYDHNRLNEAMVSPKELEWTNTVFRIRENEEASGVTFICKLPLQAPNPIGLMLVRIDQKLFQDSLQRSTVYPGQMTVIVDQVGKTVAASSAFMLPSELLQTIRHRNISDHKLNYSWNNRDYLVTTLTSPYTGWQYIDLIPTQELNAKSAGIGVITAVVLVVVLLLALVLTLLGTKWIYRPIANLMNYLNREASLGNDEGEDEMGYLKLSWQALKHETRQLQHQLSMQQPMLRESFVMQMMHGHYLHYTQSELEQLFMRYGLPHETRFAVFIMAYDKSGPDNGKFFDQDQDLVIFAMKNIIMDMLQPNARSFLGITVNCLNDQLAVLLWHHTEADNQAADETLGAWENSVKVFVEELRHLLANYLRLPVTAGLGGGTSEIANLPLAYRQALTALTSRLVVGGEQVIAPDNDFLKSNEGYRYPIELERHYEESLKQGDLQESERMLHEFSKYVIGATHVAKVIQMSYTQLLGTTIRTMYLLGIEPDTVFKGEEPYDYLRRFQNMDDLNRWFLQHLITPIVQFVRNKTFVEHEQIIDKVTAFIHDNYHHDISQDQCARNFGVSRTHLSKLFKKFKHIAFSDYLTQIRMEKAKELLSETHIPVADISERVGYLHTQNFIRVFKKMEGITPGQFREERE</sequence>
<gene>
    <name evidence="6" type="ORF">GQF01_25195</name>
</gene>
<dbReference type="RefSeq" id="WP_161409637.1">
    <property type="nucleotide sequence ID" value="NZ_WTUZ01000022.1"/>
</dbReference>
<dbReference type="Gene3D" id="1.10.10.60">
    <property type="entry name" value="Homeodomain-like"/>
    <property type="match status" value="2"/>
</dbReference>
<dbReference type="Pfam" id="PF12833">
    <property type="entry name" value="HTH_18"/>
    <property type="match status" value="1"/>
</dbReference>
<accession>A0A6L8V7W2</accession>
<evidence type="ECO:0000313" key="7">
    <source>
        <dbReference type="Proteomes" id="UP000481087"/>
    </source>
</evidence>
<reference evidence="6 7" key="1">
    <citation type="submission" date="2019-12" db="EMBL/GenBank/DDBJ databases">
        <title>Paenibacillus sp. nov. sp. isolated from soil.</title>
        <authorList>
            <person name="Kim J."/>
            <person name="Jeong S.E."/>
            <person name="Jung H.S."/>
            <person name="Jeon C.O."/>
        </authorList>
    </citation>
    <scope>NUCLEOTIDE SEQUENCE [LARGE SCALE GENOMIC DNA]</scope>
    <source>
        <strain evidence="6 7">5J-6</strain>
    </source>
</reference>
<dbReference type="AlphaFoldDB" id="A0A6L8V7W2"/>
<dbReference type="GO" id="GO:0043565">
    <property type="term" value="F:sequence-specific DNA binding"/>
    <property type="evidence" value="ECO:0007669"/>
    <property type="project" value="InterPro"/>
</dbReference>
<dbReference type="PRINTS" id="PR00032">
    <property type="entry name" value="HTHARAC"/>
</dbReference>
<dbReference type="InterPro" id="IPR041522">
    <property type="entry name" value="CdaR_GGDEF"/>
</dbReference>
<protein>
    <submittedName>
        <fullName evidence="6">Helix-turn-helix domain-containing protein</fullName>
    </submittedName>
</protein>
<keyword evidence="2" id="KW-0238">DNA-binding</keyword>
<keyword evidence="4" id="KW-0812">Transmembrane</keyword>
<dbReference type="SUPFAM" id="SSF46689">
    <property type="entry name" value="Homeodomain-like"/>
    <property type="match status" value="2"/>
</dbReference>